<organism evidence="2 4">
    <name type="scientific">Mycobacterium montefiorense</name>
    <dbReference type="NCBI Taxonomy" id="154654"/>
    <lineage>
        <taxon>Bacteria</taxon>
        <taxon>Bacillati</taxon>
        <taxon>Actinomycetota</taxon>
        <taxon>Actinomycetes</taxon>
        <taxon>Mycobacteriales</taxon>
        <taxon>Mycobacteriaceae</taxon>
        <taxon>Mycobacterium</taxon>
        <taxon>Mycobacterium simiae complex</taxon>
    </lineage>
</organism>
<proteinExistence type="predicted"/>
<keyword evidence="3" id="KW-1185">Reference proteome</keyword>
<evidence type="ECO:0000313" key="3">
    <source>
        <dbReference type="Proteomes" id="UP000245060"/>
    </source>
</evidence>
<gene>
    <name evidence="1" type="ORF">MmonteBS_03850</name>
    <name evidence="2" type="ORF">NJB18185_25930</name>
</gene>
<evidence type="ECO:0000313" key="1">
    <source>
        <dbReference type="EMBL" id="GBG36013.1"/>
    </source>
</evidence>
<protein>
    <submittedName>
        <fullName evidence="2">Uncharacterized protein</fullName>
    </submittedName>
</protein>
<accession>A0AA37PM53</accession>
<sequence length="62" mass="6831">MRPALRTAEHSQNGSLYGLFNRSLSTCQKLGTLASTAHKPSYVGELLSRTSQLALERLLSIR</sequence>
<dbReference type="AlphaFoldDB" id="A0AA37PM53"/>
<reference evidence="2" key="3">
    <citation type="journal article" date="2022" name="Microbiol. Resour. Announc.">
        <title>Draft Genome Sequences of Eight Mycobacterium montefiorense Strains Isolated from Salamanders in Captivity.</title>
        <authorList>
            <person name="Komine T."/>
            <person name="Ihara H."/>
            <person name="Fukano H."/>
            <person name="Hoshino Y."/>
            <person name="Kurata O."/>
            <person name="Wada S."/>
        </authorList>
    </citation>
    <scope>NUCLEOTIDE SEQUENCE</scope>
    <source>
        <strain evidence="2">NJB18185</strain>
    </source>
</reference>
<dbReference type="EMBL" id="BFCH01000002">
    <property type="protein sequence ID" value="GBG36013.1"/>
    <property type="molecule type" value="Genomic_DNA"/>
</dbReference>
<dbReference type="EMBL" id="BQYH01000016">
    <property type="protein sequence ID" value="GKU72821.1"/>
    <property type="molecule type" value="Genomic_DNA"/>
</dbReference>
<evidence type="ECO:0000313" key="2">
    <source>
        <dbReference type="EMBL" id="GKU72821.1"/>
    </source>
</evidence>
<reference evidence="2" key="4">
    <citation type="submission" date="2022-04" db="EMBL/GenBank/DDBJ databases">
        <authorList>
            <person name="Komine T."/>
            <person name="Fukano H."/>
            <person name="Wada S."/>
        </authorList>
    </citation>
    <scope>NUCLEOTIDE SEQUENCE</scope>
    <source>
        <strain evidence="2">NJB18185</strain>
    </source>
</reference>
<evidence type="ECO:0000313" key="4">
    <source>
        <dbReference type="Proteomes" id="UP001139505"/>
    </source>
</evidence>
<dbReference type="Proteomes" id="UP001139505">
    <property type="component" value="Unassembled WGS sequence"/>
</dbReference>
<comment type="caution">
    <text evidence="2">The sequence shown here is derived from an EMBL/GenBank/DDBJ whole genome shotgun (WGS) entry which is preliminary data.</text>
</comment>
<name>A0AA37PM53_9MYCO</name>
<reference evidence="3" key="2">
    <citation type="submission" date="2018-04" db="EMBL/GenBank/DDBJ databases">
        <title>Draft genome sequence of Mycobacterium montefiorense isolated from Japanese black salamander.</title>
        <authorList>
            <person name="Fukano H."/>
            <person name="Yoshida M."/>
            <person name="Shimizu A."/>
            <person name="Iwao H."/>
            <person name="Kurata O."/>
            <person name="Katayama Y."/>
            <person name="Omatsu T."/>
            <person name="Mizutani T."/>
            <person name="Wada S."/>
            <person name="Hoshino Y."/>
        </authorList>
    </citation>
    <scope>NUCLEOTIDE SEQUENCE [LARGE SCALE GENOMIC DNA]</scope>
    <source>
        <strain evidence="3">BS</strain>
    </source>
</reference>
<reference evidence="1" key="1">
    <citation type="journal article" date="2018" name="Genome Announc.">
        <title>Draft Genome Sequence of Mycobacterium montefiorense Isolated from Japanese Black Salamander (Hynobius nigrescens).</title>
        <authorList>
            <person name="Fukano H."/>
            <person name="Yoshida M."/>
            <person name="Shimizu A."/>
            <person name="Iwao H."/>
            <person name="Katayama Y."/>
            <person name="Omatsu T."/>
            <person name="Mizutani T."/>
            <person name="Kurata O."/>
            <person name="Wada S."/>
            <person name="Hoshino Y."/>
        </authorList>
    </citation>
    <scope>NUCLEOTIDE SEQUENCE</scope>
    <source>
        <strain evidence="1">BS</strain>
    </source>
</reference>
<dbReference type="Proteomes" id="UP000245060">
    <property type="component" value="Unassembled WGS sequence"/>
</dbReference>